<name>A0A3M0GE29_9CORY</name>
<dbReference type="Pfam" id="PF06826">
    <property type="entry name" value="Asp-Al_Ex"/>
    <property type="match status" value="2"/>
</dbReference>
<keyword evidence="4" id="KW-1003">Cell membrane</keyword>
<sequence length="529" mass="55873">MLDLLASSPLLALFAIMAIGLAMGKIKFFGISLGAAAAMFVALGLSTANPDIQIPPLVYQFGLAIFVYAIGLNFGPSFVREFATRGWKLTVFMIGMLVVLVGVGFALIRVFDLEADVAAGMFAGSLSSTPGMAAVVDMLGNSTPVVGYSLAYPGAVIGAILVAAFGAKILKVDHEKDAKKEGMIPAPLVAKGVLLNKDFPDTAGHLYRVTGNTVVATREISDMENHQLAEPDMPLRKGEAFLINGSEKDVDGAIEILGEEYPVELTPEAGLQYKRMTVSNPKVAGKPIRDIEALEHGFIIARVRKGDSDMVPHPDMVLNYSDRVRVVCSTHRVRDVRKYLGDSESALGNADLLSMSIGLTLGMLLGLIPIPMPGGSTLQLGFGGGPVVVGLILGYLNRTGPINWQMPFHTRESLSNLGLTLFLAGVGTSAGASFRDALTDPSSLTIIGVGFIVTLVSAILIGVIGMLVLRLKWDEAMGCAAGMTTNPAVFAYIRGQTGTELAGRGWATVYPTTIIGKIIAAQVLLLLLL</sequence>
<keyword evidence="7 8" id="KW-0472">Membrane</keyword>
<dbReference type="GO" id="GO:0005886">
    <property type="term" value="C:plasma membrane"/>
    <property type="evidence" value="ECO:0007669"/>
    <property type="project" value="UniProtKB-SubCell"/>
</dbReference>
<evidence type="ECO:0000256" key="2">
    <source>
        <dbReference type="ARBA" id="ARBA00009854"/>
    </source>
</evidence>
<dbReference type="Proteomes" id="UP000270649">
    <property type="component" value="Unassembled WGS sequence"/>
</dbReference>
<dbReference type="InterPro" id="IPR050144">
    <property type="entry name" value="AAE_transporter"/>
</dbReference>
<keyword evidence="3" id="KW-0813">Transport</keyword>
<accession>A0A3M0GE29</accession>
<evidence type="ECO:0000256" key="6">
    <source>
        <dbReference type="ARBA" id="ARBA00022989"/>
    </source>
</evidence>
<dbReference type="GO" id="GO:0008324">
    <property type="term" value="F:monoatomic cation transmembrane transporter activity"/>
    <property type="evidence" value="ECO:0007669"/>
    <property type="project" value="InterPro"/>
</dbReference>
<feature type="transmembrane region" description="Helical" evidence="8">
    <location>
        <begin position="28"/>
        <end position="45"/>
    </location>
</feature>
<evidence type="ECO:0000256" key="1">
    <source>
        <dbReference type="ARBA" id="ARBA00004651"/>
    </source>
</evidence>
<comment type="subcellular location">
    <subcellularLocation>
        <location evidence="1">Cell membrane</location>
        <topology evidence="1">Multi-pass membrane protein</topology>
    </subcellularLocation>
</comment>
<keyword evidence="5 8" id="KW-0812">Transmembrane</keyword>
<evidence type="ECO:0000313" key="10">
    <source>
        <dbReference type="EMBL" id="RMB63135.1"/>
    </source>
</evidence>
<dbReference type="PANTHER" id="PTHR30445">
    <property type="entry name" value="K(+)_H(+) ANTIPORTER SUBUNIT KHTT"/>
    <property type="match status" value="1"/>
</dbReference>
<comment type="caution">
    <text evidence="10">The sequence shown here is derived from an EMBL/GenBank/DDBJ whole genome shotgun (WGS) entry which is preliminary data.</text>
</comment>
<dbReference type="RefSeq" id="WP_121927578.1">
    <property type="nucleotide sequence ID" value="NZ_JAACBW010000010.1"/>
</dbReference>
<feature type="domain" description="RCK C-terminal" evidence="9">
    <location>
        <begin position="259"/>
        <end position="342"/>
    </location>
</feature>
<feature type="transmembrane region" description="Helical" evidence="8">
    <location>
        <begin position="417"/>
        <end position="434"/>
    </location>
</feature>
<evidence type="ECO:0000256" key="8">
    <source>
        <dbReference type="SAM" id="Phobius"/>
    </source>
</evidence>
<evidence type="ECO:0000259" key="9">
    <source>
        <dbReference type="PROSITE" id="PS51202"/>
    </source>
</evidence>
<evidence type="ECO:0000256" key="5">
    <source>
        <dbReference type="ARBA" id="ARBA00022692"/>
    </source>
</evidence>
<evidence type="ECO:0000313" key="11">
    <source>
        <dbReference type="Proteomes" id="UP000270649"/>
    </source>
</evidence>
<evidence type="ECO:0000256" key="7">
    <source>
        <dbReference type="ARBA" id="ARBA00023136"/>
    </source>
</evidence>
<reference evidence="10 11" key="1">
    <citation type="submission" date="2018-10" db="EMBL/GenBank/DDBJ databases">
        <title>Corynebacterium macginleyi genome sequencing and assembly of the type strain and two clinical samples.</title>
        <authorList>
            <person name="Bernier A.-M."/>
            <person name="Bernard K."/>
        </authorList>
    </citation>
    <scope>NUCLEOTIDE SEQUENCE [LARGE SCALE GENOMIC DNA]</scope>
    <source>
        <strain evidence="10 11">NML 120205</strain>
    </source>
</reference>
<feature type="transmembrane region" description="Helical" evidence="8">
    <location>
        <begin position="378"/>
        <end position="396"/>
    </location>
</feature>
<feature type="transmembrane region" description="Helical" evidence="8">
    <location>
        <begin position="476"/>
        <end position="493"/>
    </location>
</feature>
<evidence type="ECO:0000256" key="3">
    <source>
        <dbReference type="ARBA" id="ARBA00022448"/>
    </source>
</evidence>
<dbReference type="NCBIfam" id="TIGR01625">
    <property type="entry name" value="YidE_YbjL_dupl"/>
    <property type="match status" value="2"/>
</dbReference>
<organism evidence="10 11">
    <name type="scientific">Corynebacterium macginleyi</name>
    <dbReference type="NCBI Taxonomy" id="38290"/>
    <lineage>
        <taxon>Bacteria</taxon>
        <taxon>Bacillati</taxon>
        <taxon>Actinomycetota</taxon>
        <taxon>Actinomycetes</taxon>
        <taxon>Mycobacteriales</taxon>
        <taxon>Corynebacteriaceae</taxon>
        <taxon>Corynebacterium</taxon>
    </lineage>
</organism>
<dbReference type="Gene3D" id="3.30.70.1450">
    <property type="entry name" value="Regulator of K+ conductance, C-terminal domain"/>
    <property type="match status" value="1"/>
</dbReference>
<dbReference type="PROSITE" id="PS51202">
    <property type="entry name" value="RCK_C"/>
    <property type="match status" value="1"/>
</dbReference>
<dbReference type="EMBL" id="REGC01000003">
    <property type="protein sequence ID" value="RMB63135.1"/>
    <property type="molecule type" value="Genomic_DNA"/>
</dbReference>
<feature type="transmembrane region" description="Helical" evidence="8">
    <location>
        <begin position="151"/>
        <end position="170"/>
    </location>
</feature>
<protein>
    <submittedName>
        <fullName evidence="10">Transporter</fullName>
    </submittedName>
</protein>
<evidence type="ECO:0000256" key="4">
    <source>
        <dbReference type="ARBA" id="ARBA00022475"/>
    </source>
</evidence>
<feature type="transmembrane region" description="Helical" evidence="8">
    <location>
        <begin position="91"/>
        <end position="111"/>
    </location>
</feature>
<dbReference type="AlphaFoldDB" id="A0A3M0GE29"/>
<dbReference type="GO" id="GO:0006813">
    <property type="term" value="P:potassium ion transport"/>
    <property type="evidence" value="ECO:0007669"/>
    <property type="project" value="InterPro"/>
</dbReference>
<feature type="transmembrane region" description="Helical" evidence="8">
    <location>
        <begin position="57"/>
        <end position="79"/>
    </location>
</feature>
<dbReference type="InterPro" id="IPR006037">
    <property type="entry name" value="RCK_C"/>
</dbReference>
<feature type="transmembrane region" description="Helical" evidence="8">
    <location>
        <begin position="505"/>
        <end position="528"/>
    </location>
</feature>
<dbReference type="PANTHER" id="PTHR30445:SF3">
    <property type="entry name" value="TRANSPORT PROTEIN YIDE-RELATED"/>
    <property type="match status" value="1"/>
</dbReference>
<proteinExistence type="inferred from homology"/>
<comment type="similarity">
    <text evidence="2">Belongs to the AAE transporter (TC 2.A.81) family.</text>
</comment>
<feature type="transmembrane region" description="Helical" evidence="8">
    <location>
        <begin position="352"/>
        <end position="372"/>
    </location>
</feature>
<dbReference type="Pfam" id="PF02080">
    <property type="entry name" value="TrkA_C"/>
    <property type="match status" value="1"/>
</dbReference>
<feature type="transmembrane region" description="Helical" evidence="8">
    <location>
        <begin position="446"/>
        <end position="469"/>
    </location>
</feature>
<dbReference type="InterPro" id="IPR036721">
    <property type="entry name" value="RCK_C_sf"/>
</dbReference>
<gene>
    <name evidence="10" type="ORF">D9543_03890</name>
</gene>
<dbReference type="InterPro" id="IPR006512">
    <property type="entry name" value="YidE_YbjL"/>
</dbReference>
<dbReference type="SUPFAM" id="SSF116726">
    <property type="entry name" value="TrkA C-terminal domain-like"/>
    <property type="match status" value="1"/>
</dbReference>
<keyword evidence="6 8" id="KW-1133">Transmembrane helix</keyword>